<dbReference type="AlphaFoldDB" id="A0A2U8W7J9"/>
<reference evidence="3" key="1">
    <citation type="submission" date="2018-05" db="EMBL/GenBank/DDBJ databases">
        <title>Complete Genome Sequence of Methylobacterium sp. 17SD2-17.</title>
        <authorList>
            <person name="Srinivasan S."/>
        </authorList>
    </citation>
    <scope>NUCLEOTIDE SEQUENCE [LARGE SCALE GENOMIC DNA]</scope>
    <source>
        <strain evidence="3">17SD2-17</strain>
    </source>
</reference>
<name>A0A2U8W7J9_9HYPH</name>
<keyword evidence="3" id="KW-1185">Reference proteome</keyword>
<evidence type="ECO:0000313" key="3">
    <source>
        <dbReference type="Proteomes" id="UP000245926"/>
    </source>
</evidence>
<sequence length="120" mass="13521">MGPEIEVIAANDDSRNPHALGERRVLKDSGIYCETVLGQGTHLYVRNAHADIRSWAGNPCFEQHGLLTYLGYPIRWPDGSLFGTLCVLDLVEKVYTDHERDVMALMRDLIEGNLRTLCVH</sequence>
<dbReference type="EMBL" id="CP029550">
    <property type="protein sequence ID" value="AWN42077.1"/>
    <property type="molecule type" value="Genomic_DNA"/>
</dbReference>
<organism evidence="2 3">
    <name type="scientific">Methylobacterium durans</name>
    <dbReference type="NCBI Taxonomy" id="2202825"/>
    <lineage>
        <taxon>Bacteria</taxon>
        <taxon>Pseudomonadati</taxon>
        <taxon>Pseudomonadota</taxon>
        <taxon>Alphaproteobacteria</taxon>
        <taxon>Hyphomicrobiales</taxon>
        <taxon>Methylobacteriaceae</taxon>
        <taxon>Methylobacterium</taxon>
    </lineage>
</organism>
<dbReference type="InterPro" id="IPR029016">
    <property type="entry name" value="GAF-like_dom_sf"/>
</dbReference>
<evidence type="ECO:0000313" key="2">
    <source>
        <dbReference type="EMBL" id="AWN42077.1"/>
    </source>
</evidence>
<protein>
    <recommendedName>
        <fullName evidence="1">GAF domain-containing protein</fullName>
    </recommendedName>
</protein>
<dbReference type="Gene3D" id="3.30.450.40">
    <property type="match status" value="1"/>
</dbReference>
<dbReference type="Proteomes" id="UP000245926">
    <property type="component" value="Chromosome"/>
</dbReference>
<dbReference type="KEGG" id="mets:DK389_18210"/>
<accession>A0A2U8W7J9</accession>
<evidence type="ECO:0000259" key="1">
    <source>
        <dbReference type="Pfam" id="PF01590"/>
    </source>
</evidence>
<dbReference type="Pfam" id="PF01590">
    <property type="entry name" value="GAF"/>
    <property type="match status" value="1"/>
</dbReference>
<dbReference type="InterPro" id="IPR003018">
    <property type="entry name" value="GAF"/>
</dbReference>
<gene>
    <name evidence="2" type="ORF">DK389_18210</name>
</gene>
<dbReference type="OrthoDB" id="9795133at2"/>
<proteinExistence type="predicted"/>
<feature type="domain" description="GAF" evidence="1">
    <location>
        <begin position="23"/>
        <end position="110"/>
    </location>
</feature>
<dbReference type="SUPFAM" id="SSF55781">
    <property type="entry name" value="GAF domain-like"/>
    <property type="match status" value="1"/>
</dbReference>